<accession>A0A1G7FXM3</accession>
<dbReference type="AlphaFoldDB" id="A0A1G7FXM3"/>
<gene>
    <name evidence="6" type="ORF">SAMN05216464_109262</name>
</gene>
<protein>
    <submittedName>
        <fullName evidence="6">Secretin and TonB N terminus short domain-containing protein</fullName>
    </submittedName>
</protein>
<evidence type="ECO:0000256" key="2">
    <source>
        <dbReference type="ARBA" id="ARBA00023136"/>
    </source>
</evidence>
<dbReference type="Pfam" id="PF13715">
    <property type="entry name" value="CarbopepD_reg_2"/>
    <property type="match status" value="1"/>
</dbReference>
<keyword evidence="1" id="KW-0813">Transport</keyword>
<organism evidence="6 7">
    <name type="scientific">Mucilaginibacter pineti</name>
    <dbReference type="NCBI Taxonomy" id="1391627"/>
    <lineage>
        <taxon>Bacteria</taxon>
        <taxon>Pseudomonadati</taxon>
        <taxon>Bacteroidota</taxon>
        <taxon>Sphingobacteriia</taxon>
        <taxon>Sphingobacteriales</taxon>
        <taxon>Sphingobacteriaceae</taxon>
        <taxon>Mucilaginibacter</taxon>
    </lineage>
</organism>
<dbReference type="OrthoDB" id="9768177at2"/>
<reference evidence="6 7" key="1">
    <citation type="submission" date="2016-10" db="EMBL/GenBank/DDBJ databases">
        <authorList>
            <person name="de Groot N.N."/>
        </authorList>
    </citation>
    <scope>NUCLEOTIDE SEQUENCE [LARGE SCALE GENOMIC DNA]</scope>
    <source>
        <strain evidence="6 7">47C3B</strain>
    </source>
</reference>
<dbReference type="Gene3D" id="3.55.50.30">
    <property type="match status" value="1"/>
</dbReference>
<evidence type="ECO:0000256" key="1">
    <source>
        <dbReference type="ARBA" id="ARBA00022448"/>
    </source>
</evidence>
<evidence type="ECO:0000256" key="4">
    <source>
        <dbReference type="SAM" id="SignalP"/>
    </source>
</evidence>
<feature type="chain" id="PRO_5011603033" evidence="4">
    <location>
        <begin position="26"/>
        <end position="220"/>
    </location>
</feature>
<dbReference type="Proteomes" id="UP000199072">
    <property type="component" value="Unassembled WGS sequence"/>
</dbReference>
<keyword evidence="4" id="KW-0732">Signal</keyword>
<dbReference type="InterPro" id="IPR008969">
    <property type="entry name" value="CarboxyPept-like_regulatory"/>
</dbReference>
<evidence type="ECO:0000313" key="7">
    <source>
        <dbReference type="Proteomes" id="UP000199072"/>
    </source>
</evidence>
<keyword evidence="7" id="KW-1185">Reference proteome</keyword>
<dbReference type="GO" id="GO:0019867">
    <property type="term" value="C:outer membrane"/>
    <property type="evidence" value="ECO:0007669"/>
    <property type="project" value="InterPro"/>
</dbReference>
<name>A0A1G7FXM3_9SPHI</name>
<keyword evidence="3" id="KW-0998">Cell outer membrane</keyword>
<evidence type="ECO:0000313" key="6">
    <source>
        <dbReference type="EMBL" id="SDE80601.1"/>
    </source>
</evidence>
<dbReference type="RefSeq" id="WP_091151716.1">
    <property type="nucleotide sequence ID" value="NZ_FNAI01000009.1"/>
</dbReference>
<feature type="signal peptide" evidence="4">
    <location>
        <begin position="1"/>
        <end position="25"/>
    </location>
</feature>
<dbReference type="Gene3D" id="2.60.40.1120">
    <property type="entry name" value="Carboxypeptidase-like, regulatory domain"/>
    <property type="match status" value="1"/>
</dbReference>
<keyword evidence="2" id="KW-0472">Membrane</keyword>
<proteinExistence type="predicted"/>
<sequence>MKSTLRFLKICSLSALLVSPTGLMAQPANPVAITQPMMLSMNVTRKPVENVLESLGRKTGLDVHFDRNEVNADKLVSINCKNQPVKEVLASISDQTGLRFEVFNNKLIVSAAEGLTAEAAKITGTVKDASGQPLVGVSVHIKGTTTGGQTNASGIFVIDAKPGDVLVFSYIGYIPQEVTVGNDANITITLATDSKSLQEVVVTAFGIKGQKSHSLTLRKG</sequence>
<dbReference type="EMBL" id="FNAI01000009">
    <property type="protein sequence ID" value="SDE80601.1"/>
    <property type="molecule type" value="Genomic_DNA"/>
</dbReference>
<dbReference type="InterPro" id="IPR011662">
    <property type="entry name" value="Secretin/TonB_short_N"/>
</dbReference>
<evidence type="ECO:0000256" key="3">
    <source>
        <dbReference type="ARBA" id="ARBA00023237"/>
    </source>
</evidence>
<dbReference type="SUPFAM" id="SSF49464">
    <property type="entry name" value="Carboxypeptidase regulatory domain-like"/>
    <property type="match status" value="1"/>
</dbReference>
<evidence type="ECO:0000259" key="5">
    <source>
        <dbReference type="Pfam" id="PF07660"/>
    </source>
</evidence>
<dbReference type="Pfam" id="PF07660">
    <property type="entry name" value="STN"/>
    <property type="match status" value="1"/>
</dbReference>
<feature type="domain" description="Secretin/TonB short N-terminal" evidence="5">
    <location>
        <begin position="65"/>
        <end position="110"/>
    </location>
</feature>
<dbReference type="STRING" id="1391627.SAMN05216464_109262"/>